<name>A0AAF0U6U2_SOLVR</name>
<dbReference type="Proteomes" id="UP001234989">
    <property type="component" value="Chromosome 8"/>
</dbReference>
<sequence>MEKASLIMNFEQLIKNEEILWRQRSRSLWLKGGDKNTKFFHKMANARKRYNNIDQLLVQGNLINDQERIQGEIVEFYQNLYSENVRWRPESNFTNCPRLTVEGMEDLERGFEEEEVLKCLKQCAIDKAPGPDGFTMGFYIKCWEVVKNDIMKTFQNFYEQGRFERSFNATFIALIPKKKGLKRVIAKLVDSQQLAFIKGRQIMDVALIANEVIDSRVNLKKPGILCKLGIEKAYDHANWGFLMDLLEKMGFGVMEGLNNMIKTANREGWLRGFEVARAGRDSLKITHLQYADDTLIFCDAEEEHLKILRLILVIFEGMSGLHVNWRKSFLYLVNEVPNMEILKTILGCEVGALPTIYLGLPLGAKSMSMEIWNGIMSLFPIPPGIINRLDSIRRKFLWQGNKGKKGYHLVKWKAVINEKRFGGLGIKNLKNQSKALRMRWLWKYSNENQSLWVRVIKAKYEENDNWMTKEVTTPYGVSLWKSIRILWNEFKVNTIVKVADGVKTVFWKDDWHEAGNMETLFLDIYNLVLHQHSTIAELWTPQGWNFVFRRYLNDWEIPRVARFFSTIDQFSGLKAGQDYSGRQSQVNYGDYSYVSKTYLGPCQGKSQKHYTVGKKQEFTLKTETTGELYLQLYGGQYGRRGTSESLRIWRIL</sequence>
<dbReference type="EMBL" id="CP133619">
    <property type="protein sequence ID" value="WMV40302.1"/>
    <property type="molecule type" value="Genomic_DNA"/>
</dbReference>
<dbReference type="AlphaFoldDB" id="A0AAF0U6U2"/>
<evidence type="ECO:0000313" key="3">
    <source>
        <dbReference type="Proteomes" id="UP001234989"/>
    </source>
</evidence>
<dbReference type="PANTHER" id="PTHR33116:SF85">
    <property type="entry name" value="REVERSE TRANSCRIPTASE ZINC-BINDING DOMAIN-CONTAINING PROTEIN"/>
    <property type="match status" value="1"/>
</dbReference>
<protein>
    <recommendedName>
        <fullName evidence="1">Reverse transcriptase domain-containing protein</fullName>
    </recommendedName>
</protein>
<dbReference type="Pfam" id="PF00078">
    <property type="entry name" value="RVT_1"/>
    <property type="match status" value="1"/>
</dbReference>
<accession>A0AAF0U6U2</accession>
<feature type="domain" description="Reverse transcriptase" evidence="1">
    <location>
        <begin position="278"/>
        <end position="359"/>
    </location>
</feature>
<organism evidence="2 3">
    <name type="scientific">Solanum verrucosum</name>
    <dbReference type="NCBI Taxonomy" id="315347"/>
    <lineage>
        <taxon>Eukaryota</taxon>
        <taxon>Viridiplantae</taxon>
        <taxon>Streptophyta</taxon>
        <taxon>Embryophyta</taxon>
        <taxon>Tracheophyta</taxon>
        <taxon>Spermatophyta</taxon>
        <taxon>Magnoliopsida</taxon>
        <taxon>eudicotyledons</taxon>
        <taxon>Gunneridae</taxon>
        <taxon>Pentapetalae</taxon>
        <taxon>asterids</taxon>
        <taxon>lamiids</taxon>
        <taxon>Solanales</taxon>
        <taxon>Solanaceae</taxon>
        <taxon>Solanoideae</taxon>
        <taxon>Solaneae</taxon>
        <taxon>Solanum</taxon>
    </lineage>
</organism>
<evidence type="ECO:0000259" key="1">
    <source>
        <dbReference type="Pfam" id="PF00078"/>
    </source>
</evidence>
<evidence type="ECO:0000313" key="2">
    <source>
        <dbReference type="EMBL" id="WMV40302.1"/>
    </source>
</evidence>
<proteinExistence type="predicted"/>
<gene>
    <name evidence="2" type="ORF">MTR67_033687</name>
</gene>
<keyword evidence="3" id="KW-1185">Reference proteome</keyword>
<dbReference type="PANTHER" id="PTHR33116">
    <property type="entry name" value="REVERSE TRANSCRIPTASE ZINC-BINDING DOMAIN-CONTAINING PROTEIN-RELATED-RELATED"/>
    <property type="match status" value="1"/>
</dbReference>
<dbReference type="InterPro" id="IPR000477">
    <property type="entry name" value="RT_dom"/>
</dbReference>
<reference evidence="2" key="1">
    <citation type="submission" date="2023-08" db="EMBL/GenBank/DDBJ databases">
        <title>A de novo genome assembly of Solanum verrucosum Schlechtendal, a Mexican diploid species geographically isolated from the other diploid A-genome species in potato relatives.</title>
        <authorList>
            <person name="Hosaka K."/>
        </authorList>
    </citation>
    <scope>NUCLEOTIDE SEQUENCE</scope>
    <source>
        <tissue evidence="2">Young leaves</tissue>
    </source>
</reference>